<reference evidence="2" key="1">
    <citation type="submission" date="2021-01" db="EMBL/GenBank/DDBJ databases">
        <title>A chromosome-scale assembly of European eel, Anguilla anguilla.</title>
        <authorList>
            <person name="Henkel C."/>
            <person name="Jong-Raadsen S.A."/>
            <person name="Dufour S."/>
            <person name="Weltzien F.-A."/>
            <person name="Palstra A.P."/>
            <person name="Pelster B."/>
            <person name="Spaink H.P."/>
            <person name="Van Den Thillart G.E."/>
            <person name="Jansen H."/>
            <person name="Zahm M."/>
            <person name="Klopp C."/>
            <person name="Cedric C."/>
            <person name="Louis A."/>
            <person name="Berthelot C."/>
            <person name="Parey E."/>
            <person name="Roest Crollius H."/>
            <person name="Montfort J."/>
            <person name="Robinson-Rechavi M."/>
            <person name="Bucao C."/>
            <person name="Bouchez O."/>
            <person name="Gislard M."/>
            <person name="Lluch J."/>
            <person name="Milhes M."/>
            <person name="Lampietro C."/>
            <person name="Lopez Roques C."/>
            <person name="Donnadieu C."/>
            <person name="Braasch I."/>
            <person name="Desvignes T."/>
            <person name="Postlethwait J."/>
            <person name="Bobe J."/>
            <person name="Guiguen Y."/>
            <person name="Dirks R."/>
        </authorList>
    </citation>
    <scope>NUCLEOTIDE SEQUENCE</scope>
    <source>
        <strain evidence="2">Tag_6206</strain>
        <tissue evidence="2">Liver</tissue>
    </source>
</reference>
<dbReference type="AlphaFoldDB" id="A0A9D3LZQ5"/>
<proteinExistence type="predicted"/>
<comment type="caution">
    <text evidence="2">The sequence shown here is derived from an EMBL/GenBank/DDBJ whole genome shotgun (WGS) entry which is preliminary data.</text>
</comment>
<keyword evidence="3" id="KW-1185">Reference proteome</keyword>
<evidence type="ECO:0000256" key="1">
    <source>
        <dbReference type="SAM" id="MobiDB-lite"/>
    </source>
</evidence>
<evidence type="ECO:0000313" key="2">
    <source>
        <dbReference type="EMBL" id="KAG5835688.1"/>
    </source>
</evidence>
<dbReference type="Proteomes" id="UP001044222">
    <property type="component" value="Chromosome 14"/>
</dbReference>
<feature type="region of interest" description="Disordered" evidence="1">
    <location>
        <begin position="48"/>
        <end position="70"/>
    </location>
</feature>
<protein>
    <submittedName>
        <fullName evidence="2">Uncharacterized protein</fullName>
    </submittedName>
</protein>
<dbReference type="EMBL" id="JAFIRN010000014">
    <property type="protein sequence ID" value="KAG5835688.1"/>
    <property type="molecule type" value="Genomic_DNA"/>
</dbReference>
<organism evidence="2 3">
    <name type="scientific">Anguilla anguilla</name>
    <name type="common">European freshwater eel</name>
    <name type="synonym">Muraena anguilla</name>
    <dbReference type="NCBI Taxonomy" id="7936"/>
    <lineage>
        <taxon>Eukaryota</taxon>
        <taxon>Metazoa</taxon>
        <taxon>Chordata</taxon>
        <taxon>Craniata</taxon>
        <taxon>Vertebrata</taxon>
        <taxon>Euteleostomi</taxon>
        <taxon>Actinopterygii</taxon>
        <taxon>Neopterygii</taxon>
        <taxon>Teleostei</taxon>
        <taxon>Anguilliformes</taxon>
        <taxon>Anguillidae</taxon>
        <taxon>Anguilla</taxon>
    </lineage>
</organism>
<accession>A0A9D3LZQ5</accession>
<gene>
    <name evidence="2" type="ORF">ANANG_G00246660</name>
</gene>
<evidence type="ECO:0000313" key="3">
    <source>
        <dbReference type="Proteomes" id="UP001044222"/>
    </source>
</evidence>
<name>A0A9D3LZQ5_ANGAN</name>
<sequence>MYSATGTRKAAFIPAANVNSALGRRRRRLGEVPARRSIAPVSVPCCRRARRPAAGGPGGGAARARTGRSPLYRSLIDQRRPRERGAAWGRLQRVDQDLGLCQAGSLR</sequence>